<dbReference type="Proteomes" id="UP001221898">
    <property type="component" value="Unassembled WGS sequence"/>
</dbReference>
<gene>
    <name evidence="2" type="ORF">AAFF_G00014760</name>
</gene>
<protein>
    <submittedName>
        <fullName evidence="2">Uncharacterized protein</fullName>
    </submittedName>
</protein>
<feature type="region of interest" description="Disordered" evidence="1">
    <location>
        <begin position="178"/>
        <end position="199"/>
    </location>
</feature>
<organism evidence="2 3">
    <name type="scientific">Aldrovandia affinis</name>
    <dbReference type="NCBI Taxonomy" id="143900"/>
    <lineage>
        <taxon>Eukaryota</taxon>
        <taxon>Metazoa</taxon>
        <taxon>Chordata</taxon>
        <taxon>Craniata</taxon>
        <taxon>Vertebrata</taxon>
        <taxon>Euteleostomi</taxon>
        <taxon>Actinopterygii</taxon>
        <taxon>Neopterygii</taxon>
        <taxon>Teleostei</taxon>
        <taxon>Notacanthiformes</taxon>
        <taxon>Halosauridae</taxon>
        <taxon>Aldrovandia</taxon>
    </lineage>
</organism>
<feature type="region of interest" description="Disordered" evidence="1">
    <location>
        <begin position="86"/>
        <end position="123"/>
    </location>
</feature>
<reference evidence="2" key="1">
    <citation type="journal article" date="2023" name="Science">
        <title>Genome structures resolve the early diversification of teleost fishes.</title>
        <authorList>
            <person name="Parey E."/>
            <person name="Louis A."/>
            <person name="Montfort J."/>
            <person name="Bouchez O."/>
            <person name="Roques C."/>
            <person name="Iampietro C."/>
            <person name="Lluch J."/>
            <person name="Castinel A."/>
            <person name="Donnadieu C."/>
            <person name="Desvignes T."/>
            <person name="Floi Bucao C."/>
            <person name="Jouanno E."/>
            <person name="Wen M."/>
            <person name="Mejri S."/>
            <person name="Dirks R."/>
            <person name="Jansen H."/>
            <person name="Henkel C."/>
            <person name="Chen W.J."/>
            <person name="Zahm M."/>
            <person name="Cabau C."/>
            <person name="Klopp C."/>
            <person name="Thompson A.W."/>
            <person name="Robinson-Rechavi M."/>
            <person name="Braasch I."/>
            <person name="Lecointre G."/>
            <person name="Bobe J."/>
            <person name="Postlethwait J.H."/>
            <person name="Berthelot C."/>
            <person name="Roest Crollius H."/>
            <person name="Guiguen Y."/>
        </authorList>
    </citation>
    <scope>NUCLEOTIDE SEQUENCE</scope>
    <source>
        <strain evidence="2">NC1722</strain>
    </source>
</reference>
<evidence type="ECO:0000256" key="1">
    <source>
        <dbReference type="SAM" id="MobiDB-lite"/>
    </source>
</evidence>
<evidence type="ECO:0000313" key="3">
    <source>
        <dbReference type="Proteomes" id="UP001221898"/>
    </source>
</evidence>
<comment type="caution">
    <text evidence="2">The sequence shown here is derived from an EMBL/GenBank/DDBJ whole genome shotgun (WGS) entry which is preliminary data.</text>
</comment>
<feature type="region of interest" description="Disordered" evidence="1">
    <location>
        <begin position="1"/>
        <end position="25"/>
    </location>
</feature>
<accession>A0AAD7R385</accession>
<name>A0AAD7R385_9TELE</name>
<proteinExistence type="predicted"/>
<dbReference type="EMBL" id="JAINUG010001039">
    <property type="protein sequence ID" value="KAJ8358313.1"/>
    <property type="molecule type" value="Genomic_DNA"/>
</dbReference>
<keyword evidence="3" id="KW-1185">Reference proteome</keyword>
<evidence type="ECO:0000313" key="2">
    <source>
        <dbReference type="EMBL" id="KAJ8358313.1"/>
    </source>
</evidence>
<dbReference type="AlphaFoldDB" id="A0AAD7R385"/>
<sequence length="199" mass="20223">MPAFGRGRALASFPASASDPPRVGACAENGVGGVEVAAPVVMSPELFSPLQTTAPAESGEAALSLSLGAAAPTTADLVTPPDWGESMEPEGAGDVGWHVKTSRKRPLSGDSDETRACKEPPSIPLSNRFEGLAGTEEGVDFATAMDLELELASPFAYPETWVPDGFLDSAGVGLMQQGEGDMGDLGGRGSLKGVSGASF</sequence>